<dbReference type="OrthoDB" id="5321006at2759"/>
<reference evidence="3 4" key="1">
    <citation type="journal article" date="2019" name="Nat. Ecol. Evol.">
        <title>Megaphylogeny resolves global patterns of mushroom evolution.</title>
        <authorList>
            <person name="Varga T."/>
            <person name="Krizsan K."/>
            <person name="Foldi C."/>
            <person name="Dima B."/>
            <person name="Sanchez-Garcia M."/>
            <person name="Sanchez-Ramirez S."/>
            <person name="Szollosi G.J."/>
            <person name="Szarkandi J.G."/>
            <person name="Papp V."/>
            <person name="Albert L."/>
            <person name="Andreopoulos W."/>
            <person name="Angelini C."/>
            <person name="Antonin V."/>
            <person name="Barry K.W."/>
            <person name="Bougher N.L."/>
            <person name="Buchanan P."/>
            <person name="Buyck B."/>
            <person name="Bense V."/>
            <person name="Catcheside P."/>
            <person name="Chovatia M."/>
            <person name="Cooper J."/>
            <person name="Damon W."/>
            <person name="Desjardin D."/>
            <person name="Finy P."/>
            <person name="Geml J."/>
            <person name="Haridas S."/>
            <person name="Hughes K."/>
            <person name="Justo A."/>
            <person name="Karasinski D."/>
            <person name="Kautmanova I."/>
            <person name="Kiss B."/>
            <person name="Kocsube S."/>
            <person name="Kotiranta H."/>
            <person name="LaButti K.M."/>
            <person name="Lechner B.E."/>
            <person name="Liimatainen K."/>
            <person name="Lipzen A."/>
            <person name="Lukacs Z."/>
            <person name="Mihaltcheva S."/>
            <person name="Morgado L.N."/>
            <person name="Niskanen T."/>
            <person name="Noordeloos M.E."/>
            <person name="Ohm R.A."/>
            <person name="Ortiz-Santana B."/>
            <person name="Ovrebo C."/>
            <person name="Racz N."/>
            <person name="Riley R."/>
            <person name="Savchenko A."/>
            <person name="Shiryaev A."/>
            <person name="Soop K."/>
            <person name="Spirin V."/>
            <person name="Szebenyi C."/>
            <person name="Tomsovsky M."/>
            <person name="Tulloss R.E."/>
            <person name="Uehling J."/>
            <person name="Grigoriev I.V."/>
            <person name="Vagvolgyi C."/>
            <person name="Papp T."/>
            <person name="Martin F.M."/>
            <person name="Miettinen O."/>
            <person name="Hibbett D.S."/>
            <person name="Nagy L.G."/>
        </authorList>
    </citation>
    <scope>NUCLEOTIDE SEQUENCE [LARGE SCALE GENOMIC DNA]</scope>
    <source>
        <strain evidence="3 4">FP101781</strain>
    </source>
</reference>
<dbReference type="STRING" id="71717.A0A4Y7SLJ2"/>
<gene>
    <name evidence="3" type="ORF">FA13DRAFT_1640864</name>
</gene>
<name>A0A4Y7SLJ2_COPMI</name>
<feature type="domain" description="SWI/SNF and RSC complexes subunit Ssr4 N-terminal" evidence="2">
    <location>
        <begin position="24"/>
        <end position="145"/>
    </location>
</feature>
<evidence type="ECO:0000313" key="4">
    <source>
        <dbReference type="Proteomes" id="UP000298030"/>
    </source>
</evidence>
<dbReference type="Pfam" id="PF08549">
    <property type="entry name" value="SWI-SNF_Ssr4_N"/>
    <property type="match status" value="1"/>
</dbReference>
<dbReference type="InterPro" id="IPR013859">
    <property type="entry name" value="Ssr4_N"/>
</dbReference>
<comment type="caution">
    <text evidence="3">The sequence shown here is derived from an EMBL/GenBank/DDBJ whole genome shotgun (WGS) entry which is preliminary data.</text>
</comment>
<evidence type="ECO:0000313" key="3">
    <source>
        <dbReference type="EMBL" id="TEB22750.1"/>
    </source>
</evidence>
<accession>A0A4Y7SLJ2</accession>
<dbReference type="AlphaFoldDB" id="A0A4Y7SLJ2"/>
<dbReference type="GO" id="GO:0006338">
    <property type="term" value="P:chromatin remodeling"/>
    <property type="evidence" value="ECO:0007669"/>
    <property type="project" value="InterPro"/>
</dbReference>
<feature type="region of interest" description="Disordered" evidence="1">
    <location>
        <begin position="325"/>
        <end position="348"/>
    </location>
</feature>
<dbReference type="EMBL" id="QPFP01000086">
    <property type="protein sequence ID" value="TEB22750.1"/>
    <property type="molecule type" value="Genomic_DNA"/>
</dbReference>
<organism evidence="3 4">
    <name type="scientific">Coprinellus micaceus</name>
    <name type="common">Glistening ink-cap mushroom</name>
    <name type="synonym">Coprinus micaceus</name>
    <dbReference type="NCBI Taxonomy" id="71717"/>
    <lineage>
        <taxon>Eukaryota</taxon>
        <taxon>Fungi</taxon>
        <taxon>Dikarya</taxon>
        <taxon>Basidiomycota</taxon>
        <taxon>Agaricomycotina</taxon>
        <taxon>Agaricomycetes</taxon>
        <taxon>Agaricomycetidae</taxon>
        <taxon>Agaricales</taxon>
        <taxon>Agaricineae</taxon>
        <taxon>Psathyrellaceae</taxon>
        <taxon>Coprinellus</taxon>
    </lineage>
</organism>
<dbReference type="Proteomes" id="UP000298030">
    <property type="component" value="Unassembled WGS sequence"/>
</dbReference>
<evidence type="ECO:0000256" key="1">
    <source>
        <dbReference type="SAM" id="MobiDB-lite"/>
    </source>
</evidence>
<sequence>MSLLQQAQQEGLCLQFPEPLGQHREFTLENAVNMLSQAINMANNRPFQWRYIDKPPEGLLAMLFLPPHTPFPNDGIRWQENETTHVMNAGANRELEVSEIKSGFVPDSQDHTAWRLRRRFRLLKGGHPNIVLVHYTRGPSTPIVPSLHNQPVRAYPLRTVAEPPTIVVGDKAGQKVYPPGPGSQMQQPPPGSAPPVMPGGPPGMANMGFNRAASQADLINHQNQAHEQLERRRMMEREKERAAGGCKLRETGTPGDLDSISTRSLALTRYKRNHDLMNEVFRQAAFGTTAPHPSSPYSIFDKEDLESRTAKLEQEIELMKQKAAERRVKKLQGAPDVAMQDQGQLLTA</sequence>
<proteinExistence type="predicted"/>
<evidence type="ECO:0000259" key="2">
    <source>
        <dbReference type="Pfam" id="PF08549"/>
    </source>
</evidence>
<keyword evidence="4" id="KW-1185">Reference proteome</keyword>
<protein>
    <recommendedName>
        <fullName evidence="2">SWI/SNF and RSC complexes subunit Ssr4 N-terminal domain-containing protein</fullName>
    </recommendedName>
</protein>